<dbReference type="FunFam" id="3.40.50.300:FF:000032">
    <property type="entry name" value="Export ABC transporter ATP-binding protein"/>
    <property type="match status" value="1"/>
</dbReference>
<dbReference type="SUPFAM" id="SSF52540">
    <property type="entry name" value="P-loop containing nucleoside triphosphate hydrolases"/>
    <property type="match status" value="1"/>
</dbReference>
<name>C4GBY5_9FIRM</name>
<evidence type="ECO:0000256" key="3">
    <source>
        <dbReference type="ARBA" id="ARBA00022741"/>
    </source>
</evidence>
<proteinExistence type="inferred from homology"/>
<dbReference type="InterPro" id="IPR003439">
    <property type="entry name" value="ABC_transporter-like_ATP-bd"/>
</dbReference>
<dbReference type="HOGENOM" id="CLU_000604_1_22_9"/>
<comment type="similarity">
    <text evidence="1">Belongs to the ABC transporter superfamily.</text>
</comment>
<dbReference type="PANTHER" id="PTHR42798">
    <property type="entry name" value="LIPOPROTEIN-RELEASING SYSTEM ATP-BINDING PROTEIN LOLD"/>
    <property type="match status" value="1"/>
</dbReference>
<evidence type="ECO:0000256" key="2">
    <source>
        <dbReference type="ARBA" id="ARBA00022448"/>
    </source>
</evidence>
<keyword evidence="4 6" id="KW-0067">ATP-binding</keyword>
<protein>
    <submittedName>
        <fullName evidence="6">ABC transporter, ATP-binding protein</fullName>
    </submittedName>
</protein>
<sequence>MKALMFEHVTKTYKVGRGFVNALDDVSFEIESEKVTVVLGPSGSGKSTLLNLMGGMDRPSEGKITVFGSNIAKLSEYALTEYRRKKIGFVFQFYNLIPSLNALENVSIVQKMNNQSFDPKEMINDVGLGKRSRYFPSELSGGELQRLSIARALCKNPDILLCDEPTGALDSMTGQTILKLMVKMARKYKKTVIIVTHNASIALCADSVIHLKDGKIESIEQNKKPLTVDEVKW</sequence>
<dbReference type="GO" id="GO:0005524">
    <property type="term" value="F:ATP binding"/>
    <property type="evidence" value="ECO:0007669"/>
    <property type="project" value="UniProtKB-KW"/>
</dbReference>
<evidence type="ECO:0000313" key="6">
    <source>
        <dbReference type="EMBL" id="EEP28628.1"/>
    </source>
</evidence>
<keyword evidence="2" id="KW-0813">Transport</keyword>
<dbReference type="Proteomes" id="UP000003494">
    <property type="component" value="Unassembled WGS sequence"/>
</dbReference>
<evidence type="ECO:0000313" key="7">
    <source>
        <dbReference type="Proteomes" id="UP000003494"/>
    </source>
</evidence>
<dbReference type="InterPro" id="IPR017911">
    <property type="entry name" value="MacB-like_ATP-bd"/>
</dbReference>
<feature type="domain" description="ABC transporter" evidence="5">
    <location>
        <begin position="4"/>
        <end position="231"/>
    </location>
</feature>
<dbReference type="SMART" id="SM00382">
    <property type="entry name" value="AAA"/>
    <property type="match status" value="1"/>
</dbReference>
<dbReference type="InterPro" id="IPR003593">
    <property type="entry name" value="AAA+_ATPase"/>
</dbReference>
<evidence type="ECO:0000256" key="4">
    <source>
        <dbReference type="ARBA" id="ARBA00022840"/>
    </source>
</evidence>
<dbReference type="EMBL" id="ACIP02000002">
    <property type="protein sequence ID" value="EEP28628.1"/>
    <property type="molecule type" value="Genomic_DNA"/>
</dbReference>
<evidence type="ECO:0000259" key="5">
    <source>
        <dbReference type="PROSITE" id="PS50893"/>
    </source>
</evidence>
<dbReference type="PANTHER" id="PTHR42798:SF2">
    <property type="entry name" value="ABC TRANSPORTER ATP-BINDING PROTEIN MG467-RELATED"/>
    <property type="match status" value="1"/>
</dbReference>
<gene>
    <name evidence="6" type="ORF">GCWU000342_01439</name>
</gene>
<dbReference type="STRING" id="626523.GCWU000342_01439"/>
<dbReference type="AlphaFoldDB" id="C4GBY5"/>
<dbReference type="eggNOG" id="COG1136">
    <property type="taxonomic scope" value="Bacteria"/>
</dbReference>
<keyword evidence="3" id="KW-0547">Nucleotide-binding</keyword>
<dbReference type="PROSITE" id="PS00211">
    <property type="entry name" value="ABC_TRANSPORTER_1"/>
    <property type="match status" value="1"/>
</dbReference>
<dbReference type="GO" id="GO:0022857">
    <property type="term" value="F:transmembrane transporter activity"/>
    <property type="evidence" value="ECO:0007669"/>
    <property type="project" value="UniProtKB-ARBA"/>
</dbReference>
<comment type="caution">
    <text evidence="6">The sequence shown here is derived from an EMBL/GenBank/DDBJ whole genome shotgun (WGS) entry which is preliminary data.</text>
</comment>
<dbReference type="CDD" id="cd03255">
    <property type="entry name" value="ABC_MJ0796_LolCDE_FtsE"/>
    <property type="match status" value="1"/>
</dbReference>
<reference evidence="6" key="1">
    <citation type="submission" date="2009-04" db="EMBL/GenBank/DDBJ databases">
        <authorList>
            <person name="Weinstock G."/>
            <person name="Sodergren E."/>
            <person name="Clifton S."/>
            <person name="Fulton L."/>
            <person name="Fulton B."/>
            <person name="Courtney L."/>
            <person name="Fronick C."/>
            <person name="Harrison M."/>
            <person name="Strong C."/>
            <person name="Farmer C."/>
            <person name="Delahaunty K."/>
            <person name="Markovic C."/>
            <person name="Hall O."/>
            <person name="Minx P."/>
            <person name="Tomlinson C."/>
            <person name="Mitreva M."/>
            <person name="Nelson J."/>
            <person name="Hou S."/>
            <person name="Wollam A."/>
            <person name="Pepin K.H."/>
            <person name="Johnson M."/>
            <person name="Bhonagiri V."/>
            <person name="Nash W.E."/>
            <person name="Warren W."/>
            <person name="Chinwalla A."/>
            <person name="Mardis E.R."/>
            <person name="Wilson R.K."/>
        </authorList>
    </citation>
    <scope>NUCLEOTIDE SEQUENCE [LARGE SCALE GENOMIC DNA]</scope>
    <source>
        <strain evidence="6">DSM 14600</strain>
    </source>
</reference>
<dbReference type="InterPro" id="IPR017871">
    <property type="entry name" value="ABC_transporter-like_CS"/>
</dbReference>
<dbReference type="PROSITE" id="PS50893">
    <property type="entry name" value="ABC_TRANSPORTER_2"/>
    <property type="match status" value="1"/>
</dbReference>
<dbReference type="GO" id="GO:0098796">
    <property type="term" value="C:membrane protein complex"/>
    <property type="evidence" value="ECO:0007669"/>
    <property type="project" value="UniProtKB-ARBA"/>
</dbReference>
<dbReference type="RefSeq" id="WP_006906441.1">
    <property type="nucleotide sequence ID" value="NZ_GG665866.1"/>
</dbReference>
<dbReference type="GO" id="GO:0016887">
    <property type="term" value="F:ATP hydrolysis activity"/>
    <property type="evidence" value="ECO:0007669"/>
    <property type="project" value="InterPro"/>
</dbReference>
<accession>C4GBY5</accession>
<organism evidence="6 7">
    <name type="scientific">Shuttleworthella satelles DSM 14600</name>
    <dbReference type="NCBI Taxonomy" id="626523"/>
    <lineage>
        <taxon>Bacteria</taxon>
        <taxon>Bacillati</taxon>
        <taxon>Bacillota</taxon>
        <taxon>Clostridia</taxon>
        <taxon>Lachnospirales</taxon>
        <taxon>Lachnospiraceae</taxon>
        <taxon>Shuttleworthella</taxon>
    </lineage>
</organism>
<keyword evidence="7" id="KW-1185">Reference proteome</keyword>
<dbReference type="InterPro" id="IPR027417">
    <property type="entry name" value="P-loop_NTPase"/>
</dbReference>
<dbReference type="Pfam" id="PF00005">
    <property type="entry name" value="ABC_tran"/>
    <property type="match status" value="1"/>
</dbReference>
<dbReference type="Gene3D" id="3.40.50.300">
    <property type="entry name" value="P-loop containing nucleotide triphosphate hydrolases"/>
    <property type="match status" value="1"/>
</dbReference>
<evidence type="ECO:0000256" key="1">
    <source>
        <dbReference type="ARBA" id="ARBA00005417"/>
    </source>
</evidence>